<dbReference type="SUPFAM" id="SSF53448">
    <property type="entry name" value="Nucleotide-diphospho-sugar transferases"/>
    <property type="match status" value="1"/>
</dbReference>
<comment type="subcellular location">
    <subcellularLocation>
        <location evidence="1">Cytoplasm</location>
        <location evidence="1">Cytosol</location>
    </subcellularLocation>
</comment>
<name>A0A8C5PN37_9ANUR</name>
<dbReference type="Pfam" id="PF12804">
    <property type="entry name" value="NTP_transf_3"/>
    <property type="match status" value="1"/>
</dbReference>
<reference evidence="19" key="1">
    <citation type="submission" date="2025-08" db="UniProtKB">
        <authorList>
            <consortium name="Ensembl"/>
        </authorList>
    </citation>
    <scope>IDENTIFICATION</scope>
</reference>
<comment type="catalytic activity">
    <reaction evidence="13">
        <text>D-ribulose 5-phosphate + CTP + H(+) = CDP-D-ribulose + diphosphate</text>
        <dbReference type="Rhea" id="RHEA:53612"/>
        <dbReference type="ChEBI" id="CHEBI:15378"/>
        <dbReference type="ChEBI" id="CHEBI:33019"/>
        <dbReference type="ChEBI" id="CHEBI:37563"/>
        <dbReference type="ChEBI" id="CHEBI:58121"/>
        <dbReference type="ChEBI" id="CHEBI:137524"/>
    </reaction>
</comment>
<evidence type="ECO:0000256" key="12">
    <source>
        <dbReference type="ARBA" id="ARBA00045509"/>
    </source>
</evidence>
<dbReference type="GO" id="GO:0005829">
    <property type="term" value="C:cytosol"/>
    <property type="evidence" value="ECO:0007669"/>
    <property type="project" value="UniProtKB-SubCell"/>
</dbReference>
<evidence type="ECO:0000256" key="5">
    <source>
        <dbReference type="ARBA" id="ARBA00012488"/>
    </source>
</evidence>
<comment type="catalytic activity">
    <reaction evidence="14">
        <text>D-ribose 5-phosphate + CTP + H(+) = CDP-D-ribose + diphosphate</text>
        <dbReference type="Rhea" id="RHEA:53872"/>
        <dbReference type="ChEBI" id="CHEBI:15378"/>
        <dbReference type="ChEBI" id="CHEBI:33019"/>
        <dbReference type="ChEBI" id="CHEBI:37563"/>
        <dbReference type="ChEBI" id="CHEBI:78346"/>
        <dbReference type="ChEBI" id="CHEBI:137525"/>
    </reaction>
</comment>
<dbReference type="Proteomes" id="UP000694569">
    <property type="component" value="Unplaced"/>
</dbReference>
<feature type="domain" description="MobA-like NTP transferase" evidence="17">
    <location>
        <begin position="128"/>
        <end position="261"/>
    </location>
</feature>
<evidence type="ECO:0000313" key="19">
    <source>
        <dbReference type="Ensembl" id="ENSLLEP00000025343.1"/>
    </source>
</evidence>
<evidence type="ECO:0000256" key="2">
    <source>
        <dbReference type="ARBA" id="ARBA00004922"/>
    </source>
</evidence>
<dbReference type="GO" id="GO:0008299">
    <property type="term" value="P:isoprenoid biosynthetic process"/>
    <property type="evidence" value="ECO:0007669"/>
    <property type="project" value="InterPro"/>
</dbReference>
<dbReference type="Pfam" id="PF18706">
    <property type="entry name" value="ISPD_C"/>
    <property type="match status" value="1"/>
</dbReference>
<evidence type="ECO:0000256" key="15">
    <source>
        <dbReference type="ARBA" id="ARBA00049484"/>
    </source>
</evidence>
<keyword evidence="8" id="KW-0808">Transferase</keyword>
<evidence type="ECO:0000256" key="6">
    <source>
        <dbReference type="ARBA" id="ARBA00015848"/>
    </source>
</evidence>
<evidence type="ECO:0000256" key="3">
    <source>
        <dbReference type="ARBA" id="ARBA00009789"/>
    </source>
</evidence>
<dbReference type="Ensembl" id="ENSLLET00000026314.1">
    <property type="protein sequence ID" value="ENSLLEP00000025343.1"/>
    <property type="gene ID" value="ENSLLEG00000016019.1"/>
</dbReference>
<dbReference type="GO" id="GO:0035269">
    <property type="term" value="P:protein O-linked glycosylation via mannose"/>
    <property type="evidence" value="ECO:0007669"/>
    <property type="project" value="TreeGrafter"/>
</dbReference>
<dbReference type="Gene3D" id="3.90.550.10">
    <property type="entry name" value="Spore Coat Polysaccharide Biosynthesis Protein SpsA, Chain A"/>
    <property type="match status" value="1"/>
</dbReference>
<evidence type="ECO:0000256" key="10">
    <source>
        <dbReference type="ARBA" id="ARBA00031950"/>
    </source>
</evidence>
<comment type="function">
    <text evidence="12">Cytidylyltransferase required for protein O-linked mannosylation. Catalyzes the formation of CDP-ribitol nucleotide sugar from D-ribitol 5-phosphate. CDP-ribitol is a substrate of FKTN during the biosynthesis of the phosphorylated O-mannosyl trisaccharide (N-acetylgalactosamine-beta-3-N-acetylglucosamine-beta-4-(phosphate-6-)mannose), a carbohydrate structure present in alpha-dystroglycan (DAG1), which is required for binding laminin G-like domain-containing extracellular proteins with high affinity. Shows activity toward other pentose phosphate sugars and mediates formation of CDP-ribulose or CDP-ribose using CTP and ribulose-5-phosphate or ribose-5-phosphate, respectively. Not involved in dolichol production.</text>
</comment>
<dbReference type="GeneTree" id="ENSGT00390000006412"/>
<dbReference type="PANTHER" id="PTHR43015:SF1">
    <property type="entry name" value="D-RIBITOL-5-PHOSPHATE CYTIDYLYLTRANSFERASE"/>
    <property type="match status" value="1"/>
</dbReference>
<gene>
    <name evidence="19" type="primary">CRPPA</name>
</gene>
<evidence type="ECO:0000256" key="4">
    <source>
        <dbReference type="ARBA" id="ARBA00011738"/>
    </source>
</evidence>
<feature type="compositionally biased region" description="Basic and acidic residues" evidence="16">
    <location>
        <begin position="53"/>
        <end position="107"/>
    </location>
</feature>
<evidence type="ECO:0000256" key="1">
    <source>
        <dbReference type="ARBA" id="ARBA00004514"/>
    </source>
</evidence>
<comment type="similarity">
    <text evidence="3">Belongs to the IspD/TarI cytidylyltransferase family. IspD subfamily.</text>
</comment>
<dbReference type="InterPro" id="IPR040635">
    <property type="entry name" value="ISPD_C"/>
</dbReference>
<dbReference type="InterPro" id="IPR025877">
    <property type="entry name" value="MobA-like_NTP_Trfase"/>
</dbReference>
<dbReference type="CDD" id="cd02516">
    <property type="entry name" value="CDP-ME_synthetase"/>
    <property type="match status" value="1"/>
</dbReference>
<evidence type="ECO:0000259" key="18">
    <source>
        <dbReference type="Pfam" id="PF18706"/>
    </source>
</evidence>
<dbReference type="EC" id="2.7.7.40" evidence="5"/>
<evidence type="ECO:0000313" key="20">
    <source>
        <dbReference type="Proteomes" id="UP000694569"/>
    </source>
</evidence>
<accession>A0A8C5PN37</accession>
<dbReference type="OrthoDB" id="414267at2759"/>
<evidence type="ECO:0000256" key="7">
    <source>
        <dbReference type="ARBA" id="ARBA00022490"/>
    </source>
</evidence>
<comment type="subunit">
    <text evidence="4">Homodimer.</text>
</comment>
<keyword evidence="7" id="KW-0963">Cytoplasm</keyword>
<feature type="region of interest" description="Disordered" evidence="16">
    <location>
        <begin position="34"/>
        <end position="107"/>
    </location>
</feature>
<dbReference type="InterPro" id="IPR034683">
    <property type="entry name" value="IspD/TarI"/>
</dbReference>
<dbReference type="InterPro" id="IPR029044">
    <property type="entry name" value="Nucleotide-diphossugar_trans"/>
</dbReference>
<evidence type="ECO:0000259" key="17">
    <source>
        <dbReference type="Pfam" id="PF12804"/>
    </source>
</evidence>
<organism evidence="19 20">
    <name type="scientific">Leptobrachium leishanense</name>
    <name type="common">Leishan spiny toad</name>
    <dbReference type="NCBI Taxonomy" id="445787"/>
    <lineage>
        <taxon>Eukaryota</taxon>
        <taxon>Metazoa</taxon>
        <taxon>Chordata</taxon>
        <taxon>Craniata</taxon>
        <taxon>Vertebrata</taxon>
        <taxon>Euteleostomi</taxon>
        <taxon>Amphibia</taxon>
        <taxon>Batrachia</taxon>
        <taxon>Anura</taxon>
        <taxon>Pelobatoidea</taxon>
        <taxon>Megophryidae</taxon>
        <taxon>Leptobrachium</taxon>
    </lineage>
</organism>
<evidence type="ECO:0000256" key="8">
    <source>
        <dbReference type="ARBA" id="ARBA00022679"/>
    </source>
</evidence>
<comment type="catalytic activity">
    <reaction evidence="15">
        <text>D-ribitol 5-phosphate + CTP + H(+) = CDP-L-ribitol + diphosphate</text>
        <dbReference type="Rhea" id="RHEA:12456"/>
        <dbReference type="ChEBI" id="CHEBI:15378"/>
        <dbReference type="ChEBI" id="CHEBI:33019"/>
        <dbReference type="ChEBI" id="CHEBI:37563"/>
        <dbReference type="ChEBI" id="CHEBI:57608"/>
        <dbReference type="ChEBI" id="CHEBI:57695"/>
        <dbReference type="EC" id="2.7.7.40"/>
    </reaction>
</comment>
<dbReference type="PANTHER" id="PTHR43015">
    <property type="entry name" value="D-RIBITOL-5-PHOSPHATE CYTIDYLYLTRANSFERASE"/>
    <property type="match status" value="1"/>
</dbReference>
<feature type="domain" description="D-ribitol-5-phosphate cytidylyltransferase C-terminal" evidence="18">
    <location>
        <begin position="327"/>
        <end position="470"/>
    </location>
</feature>
<sequence length="492" mass="54128">MADSAVCDILLGFLIPPGRVWGSARAPYRLQGAGAAQAHTAETRRYRPQGGKRPLERARRAQRGPHGEPRLQRGPHGEPRLQRGPHREPRLQRGPHGEPRLQRGPHREQRCPAGMEAVPGGALHAAVVLPAGGSGERLGGSTPKQFCTVLGRPLISHTLQAFERAGWIKDIVVVVAPENIDLMKTIVNKYGHKRVTLVEGGVTRHRSILNGLKAFLEDRSADSAIDKPEVVIIHDAVRPFVEEDILLQVALSAREYGAAGAVRPLVSTVIASSSDGCLDYSLERAKHRASEMPQAFLFDIIYQAYLKVTYKRDLYAAESIIKERLSQHLCIVTNMNEEAINVGFQLHENLKSHIKHLKAISSSMCKTAHDLQNIFHGQCYNFICINVKEFDLGETQKLIELLQTEKLATSFPCVVISVHLTVPECSGGTQKISGVYELSKEAKKSNILLYGLLIAYSKDASRLQESVCEGSSIIAALIKDRNPVLCGQLMTV</sequence>
<dbReference type="UniPathway" id="UPA00378"/>
<dbReference type="PROSITE" id="PS01295">
    <property type="entry name" value="ISPD"/>
    <property type="match status" value="1"/>
</dbReference>
<proteinExistence type="inferred from homology"/>
<evidence type="ECO:0000256" key="14">
    <source>
        <dbReference type="ARBA" id="ARBA00048814"/>
    </source>
</evidence>
<comment type="pathway">
    <text evidence="2">Protein modification; protein glycosylation.</text>
</comment>
<keyword evidence="20" id="KW-1185">Reference proteome</keyword>
<evidence type="ECO:0000256" key="13">
    <source>
        <dbReference type="ARBA" id="ARBA00048797"/>
    </source>
</evidence>
<dbReference type="GO" id="GO:0047349">
    <property type="term" value="F:D-ribitol-5-phosphate cytidylyltransferase activity"/>
    <property type="evidence" value="ECO:0007669"/>
    <property type="project" value="UniProtKB-EC"/>
</dbReference>
<protein>
    <recommendedName>
        <fullName evidence="6">D-ribitol-5-phosphate cytidylyltransferase</fullName>
        <ecNumber evidence="5">2.7.7.40</ecNumber>
    </recommendedName>
    <alternativeName>
        <fullName evidence="10">2-C-methyl-D-erythritol 4-phosphate cytidylyltransferase-like protein</fullName>
    </alternativeName>
    <alternativeName>
        <fullName evidence="11">Isoprenoid synthase domain-containing protein</fullName>
    </alternativeName>
</protein>
<evidence type="ECO:0000256" key="16">
    <source>
        <dbReference type="SAM" id="MobiDB-lite"/>
    </source>
</evidence>
<evidence type="ECO:0000256" key="9">
    <source>
        <dbReference type="ARBA" id="ARBA00022695"/>
    </source>
</evidence>
<keyword evidence="9" id="KW-0548">Nucleotidyltransferase</keyword>
<dbReference type="AlphaFoldDB" id="A0A8C5PN37"/>
<reference evidence="19" key="2">
    <citation type="submission" date="2025-09" db="UniProtKB">
        <authorList>
            <consortium name="Ensembl"/>
        </authorList>
    </citation>
    <scope>IDENTIFICATION</scope>
</reference>
<evidence type="ECO:0000256" key="11">
    <source>
        <dbReference type="ARBA" id="ARBA00032606"/>
    </source>
</evidence>
<dbReference type="InterPro" id="IPR018294">
    <property type="entry name" value="ISPD_synthase_CS"/>
</dbReference>